<keyword evidence="2" id="KW-0012">Acyltransferase</keyword>
<dbReference type="SUPFAM" id="SSF55729">
    <property type="entry name" value="Acyl-CoA N-acyltransferases (Nat)"/>
    <property type="match status" value="1"/>
</dbReference>
<evidence type="ECO:0000313" key="5">
    <source>
        <dbReference type="Proteomes" id="UP000481109"/>
    </source>
</evidence>
<organism evidence="4 5">
    <name type="scientific">Streptomyces mesophilus</name>
    <dbReference type="NCBI Taxonomy" id="1775132"/>
    <lineage>
        <taxon>Bacteria</taxon>
        <taxon>Bacillati</taxon>
        <taxon>Actinomycetota</taxon>
        <taxon>Actinomycetes</taxon>
        <taxon>Kitasatosporales</taxon>
        <taxon>Streptomycetaceae</taxon>
        <taxon>Streptomyces</taxon>
    </lineage>
</organism>
<dbReference type="AlphaFoldDB" id="A0A6G4XWL7"/>
<evidence type="ECO:0000259" key="3">
    <source>
        <dbReference type="PROSITE" id="PS51186"/>
    </source>
</evidence>
<proteinExistence type="predicted"/>
<protein>
    <submittedName>
        <fullName evidence="4">GNAT family N-acetyltransferase</fullName>
    </submittedName>
</protein>
<dbReference type="InterPro" id="IPR050832">
    <property type="entry name" value="Bact_Acetyltransf"/>
</dbReference>
<comment type="caution">
    <text evidence="4">The sequence shown here is derived from an EMBL/GenBank/DDBJ whole genome shotgun (WGS) entry which is preliminary data.</text>
</comment>
<dbReference type="RefSeq" id="WP_165336489.1">
    <property type="nucleotide sequence ID" value="NZ_JAAKZW010000281.1"/>
</dbReference>
<keyword evidence="1 4" id="KW-0808">Transferase</keyword>
<dbReference type="PANTHER" id="PTHR43877">
    <property type="entry name" value="AMINOALKYLPHOSPHONATE N-ACETYLTRANSFERASE-RELATED-RELATED"/>
    <property type="match status" value="1"/>
</dbReference>
<dbReference type="PANTHER" id="PTHR43877:SF2">
    <property type="entry name" value="AMINOALKYLPHOSPHONATE N-ACETYLTRANSFERASE-RELATED"/>
    <property type="match status" value="1"/>
</dbReference>
<evidence type="ECO:0000256" key="1">
    <source>
        <dbReference type="ARBA" id="ARBA00022679"/>
    </source>
</evidence>
<accession>A0A6G4XWL7</accession>
<keyword evidence="5" id="KW-1185">Reference proteome</keyword>
<dbReference type="InterPro" id="IPR016181">
    <property type="entry name" value="Acyl_CoA_acyltransferase"/>
</dbReference>
<evidence type="ECO:0000313" key="4">
    <source>
        <dbReference type="EMBL" id="NGO81084.1"/>
    </source>
</evidence>
<dbReference type="Gene3D" id="3.40.630.30">
    <property type="match status" value="1"/>
</dbReference>
<evidence type="ECO:0000256" key="2">
    <source>
        <dbReference type="ARBA" id="ARBA00023315"/>
    </source>
</evidence>
<feature type="domain" description="N-acetyltransferase" evidence="3">
    <location>
        <begin position="164"/>
        <end position="310"/>
    </location>
</feature>
<dbReference type="CDD" id="cd04301">
    <property type="entry name" value="NAT_SF"/>
    <property type="match status" value="1"/>
</dbReference>
<dbReference type="Proteomes" id="UP000481109">
    <property type="component" value="Unassembled WGS sequence"/>
</dbReference>
<reference evidence="4 5" key="1">
    <citation type="submission" date="2020-02" db="EMBL/GenBank/DDBJ databases">
        <title>Whole-genome analyses of novel actinobacteria.</title>
        <authorList>
            <person name="Sahin N."/>
            <person name="Tokatli A."/>
        </authorList>
    </citation>
    <scope>NUCLEOTIDE SEQUENCE [LARGE SCALE GENOMIC DNA]</scope>
    <source>
        <strain evidence="4 5">YC504</strain>
    </source>
</reference>
<dbReference type="InterPro" id="IPR000182">
    <property type="entry name" value="GNAT_dom"/>
</dbReference>
<dbReference type="EMBL" id="JAAKZW010000281">
    <property type="protein sequence ID" value="NGO81084.1"/>
    <property type="molecule type" value="Genomic_DNA"/>
</dbReference>
<name>A0A6G4XWL7_9ACTN</name>
<feature type="domain" description="N-acetyltransferase" evidence="3">
    <location>
        <begin position="4"/>
        <end position="162"/>
    </location>
</feature>
<dbReference type="Pfam" id="PF00583">
    <property type="entry name" value="Acetyltransf_1"/>
    <property type="match status" value="1"/>
</dbReference>
<gene>
    <name evidence="4" type="ORF">G6045_36295</name>
</gene>
<dbReference type="PROSITE" id="PS51186">
    <property type="entry name" value="GNAT"/>
    <property type="match status" value="2"/>
</dbReference>
<sequence length="310" mass="34698">MKTVTVRPATLDDAAAAGELLNQVDVVEGGKAETDVDEILAEWKHPEVDLTRDSWLLHEDGKLVGYGLLWDESGGERIDVDLYMLPGRPDGARLLLDRMEARAAERAAENGVGRAVIHQGLHVTTAVDQDVLRERGWRTVRRYHVMHRAISPAADTMPEPLPGLCLRPCTDEADRRQAHALLQESFRGHFDFQPRTYEQWLHDIDAENADFSLIWIARLEGMGDIAAMRTRNDRLTTGWISNLGVLAEARGRGIAGYLLRYAFWYYAGLGRDRVSLGVDTDNSSGALALYERHGMSLDVAVDTWELTRPV</sequence>
<dbReference type="GO" id="GO:0016747">
    <property type="term" value="F:acyltransferase activity, transferring groups other than amino-acyl groups"/>
    <property type="evidence" value="ECO:0007669"/>
    <property type="project" value="InterPro"/>
</dbReference>